<feature type="compositionally biased region" description="Basic and acidic residues" evidence="1">
    <location>
        <begin position="25"/>
        <end position="35"/>
    </location>
</feature>
<dbReference type="AlphaFoldDB" id="A0A0F8ZCX7"/>
<feature type="region of interest" description="Disordered" evidence="1">
    <location>
        <begin position="25"/>
        <end position="46"/>
    </location>
</feature>
<organism evidence="2">
    <name type="scientific">marine sediment metagenome</name>
    <dbReference type="NCBI Taxonomy" id="412755"/>
    <lineage>
        <taxon>unclassified sequences</taxon>
        <taxon>metagenomes</taxon>
        <taxon>ecological metagenomes</taxon>
    </lineage>
</organism>
<proteinExistence type="predicted"/>
<evidence type="ECO:0000256" key="1">
    <source>
        <dbReference type="SAM" id="MobiDB-lite"/>
    </source>
</evidence>
<name>A0A0F8ZCX7_9ZZZZ</name>
<gene>
    <name evidence="2" type="ORF">LCGC14_3050220</name>
</gene>
<protein>
    <submittedName>
        <fullName evidence="2">Uncharacterized protein</fullName>
    </submittedName>
</protein>
<sequence>MESYFTDMTKEKAVEREEEKAVEKAKEKSNEEGLEKCPTCGHPLTK</sequence>
<accession>A0A0F8ZCX7</accession>
<comment type="caution">
    <text evidence="2">The sequence shown here is derived from an EMBL/GenBank/DDBJ whole genome shotgun (WGS) entry which is preliminary data.</text>
</comment>
<reference evidence="2" key="1">
    <citation type="journal article" date="2015" name="Nature">
        <title>Complex archaea that bridge the gap between prokaryotes and eukaryotes.</title>
        <authorList>
            <person name="Spang A."/>
            <person name="Saw J.H."/>
            <person name="Jorgensen S.L."/>
            <person name="Zaremba-Niedzwiedzka K."/>
            <person name="Martijn J."/>
            <person name="Lind A.E."/>
            <person name="van Eijk R."/>
            <person name="Schleper C."/>
            <person name="Guy L."/>
            <person name="Ettema T.J."/>
        </authorList>
    </citation>
    <scope>NUCLEOTIDE SEQUENCE</scope>
</reference>
<dbReference type="EMBL" id="LAZR01064264">
    <property type="protein sequence ID" value="KKK57861.1"/>
    <property type="molecule type" value="Genomic_DNA"/>
</dbReference>
<evidence type="ECO:0000313" key="2">
    <source>
        <dbReference type="EMBL" id="KKK57861.1"/>
    </source>
</evidence>